<dbReference type="InterPro" id="IPR015421">
    <property type="entry name" value="PyrdxlP-dep_Trfase_major"/>
</dbReference>
<reference evidence="8" key="4">
    <citation type="submission" date="2016-11" db="EMBL/GenBank/DDBJ databases">
        <authorList>
            <person name="Varghese N."/>
            <person name="Submissions S."/>
        </authorList>
    </citation>
    <scope>NUCLEOTIDE SEQUENCE</scope>
    <source>
        <strain evidence="8">DSM 1682</strain>
    </source>
</reference>
<dbReference type="InterPro" id="IPR051446">
    <property type="entry name" value="HTH_trans_reg/aminotransferase"/>
</dbReference>
<keyword evidence="8" id="KW-0032">Aminotransferase</keyword>
<dbReference type="InterPro" id="IPR000524">
    <property type="entry name" value="Tscrpt_reg_HTH_GntR"/>
</dbReference>
<dbReference type="OrthoDB" id="9802328at2"/>
<evidence type="ECO:0000313" key="8">
    <source>
        <dbReference type="EMBL" id="SHE29315.1"/>
    </source>
</evidence>
<keyword evidence="2" id="KW-0663">Pyridoxal phosphate</keyword>
<dbReference type="EMBL" id="FQUA01000001">
    <property type="protein sequence ID" value="SHE29315.1"/>
    <property type="molecule type" value="Genomic_DNA"/>
</dbReference>
<evidence type="ECO:0000313" key="9">
    <source>
        <dbReference type="Proteomes" id="UP000068026"/>
    </source>
</evidence>
<comment type="similarity">
    <text evidence="1">In the C-terminal section; belongs to the class-I pyridoxal-phosphate-dependent aminotransferase family.</text>
</comment>
<evidence type="ECO:0000313" key="10">
    <source>
        <dbReference type="Proteomes" id="UP000184204"/>
    </source>
</evidence>
<keyword evidence="5" id="KW-0804">Transcription</keyword>
<keyword evidence="7" id="KW-0808">Transferase</keyword>
<keyword evidence="9" id="KW-1185">Reference proteome</keyword>
<dbReference type="GO" id="GO:0030170">
    <property type="term" value="F:pyridoxal phosphate binding"/>
    <property type="evidence" value="ECO:0007669"/>
    <property type="project" value="InterPro"/>
</dbReference>
<accession>A0A0X8VBD0</accession>
<dbReference type="EMBL" id="CP014223">
    <property type="protein sequence ID" value="AMJ39737.1"/>
    <property type="molecule type" value="Genomic_DNA"/>
</dbReference>
<keyword evidence="3" id="KW-0805">Transcription regulation</keyword>
<feature type="domain" description="HTH gntR-type" evidence="6">
    <location>
        <begin position="16"/>
        <end position="84"/>
    </location>
</feature>
<dbReference type="PANTHER" id="PTHR46577:SF2">
    <property type="entry name" value="TRANSCRIPTIONAL REGULATORY PROTEIN"/>
    <property type="match status" value="1"/>
</dbReference>
<dbReference type="Proteomes" id="UP000068026">
    <property type="component" value="Chromosome"/>
</dbReference>
<dbReference type="InterPro" id="IPR036390">
    <property type="entry name" value="WH_DNA-bd_sf"/>
</dbReference>
<evidence type="ECO:0000256" key="4">
    <source>
        <dbReference type="ARBA" id="ARBA00023125"/>
    </source>
</evidence>
<evidence type="ECO:0000256" key="3">
    <source>
        <dbReference type="ARBA" id="ARBA00023015"/>
    </source>
</evidence>
<gene>
    <name evidence="7" type="primary">lysN_1</name>
    <name evidence="7" type="ORF">CPRO_01130</name>
    <name evidence="8" type="ORF">SAMN02745151_00243</name>
</gene>
<dbReference type="GO" id="GO:0047536">
    <property type="term" value="F:2-aminoadipate transaminase activity"/>
    <property type="evidence" value="ECO:0007669"/>
    <property type="project" value="UniProtKB-EC"/>
</dbReference>
<evidence type="ECO:0000256" key="1">
    <source>
        <dbReference type="ARBA" id="ARBA00005384"/>
    </source>
</evidence>
<dbReference type="InterPro" id="IPR015424">
    <property type="entry name" value="PyrdxlP-dep_Trfase"/>
</dbReference>
<dbReference type="CDD" id="cd07377">
    <property type="entry name" value="WHTH_GntR"/>
    <property type="match status" value="1"/>
</dbReference>
<dbReference type="GO" id="GO:0003700">
    <property type="term" value="F:DNA-binding transcription factor activity"/>
    <property type="evidence" value="ECO:0007669"/>
    <property type="project" value="InterPro"/>
</dbReference>
<dbReference type="InterPro" id="IPR036388">
    <property type="entry name" value="WH-like_DNA-bd_sf"/>
</dbReference>
<reference evidence="10" key="3">
    <citation type="submission" date="2016-11" db="EMBL/GenBank/DDBJ databases">
        <authorList>
            <person name="Jaros S."/>
            <person name="Januszkiewicz K."/>
            <person name="Wedrychowicz H."/>
        </authorList>
    </citation>
    <scope>NUCLEOTIDE SEQUENCE [LARGE SCALE GENOMIC DNA]</scope>
    <source>
        <strain evidence="10">DSM 1682</strain>
    </source>
</reference>
<dbReference type="Gene3D" id="1.10.10.10">
    <property type="entry name" value="Winged helix-like DNA-binding domain superfamily/Winged helix DNA-binding domain"/>
    <property type="match status" value="1"/>
</dbReference>
<name>A0A0X8VBD0_ANAPI</name>
<evidence type="ECO:0000256" key="2">
    <source>
        <dbReference type="ARBA" id="ARBA00022898"/>
    </source>
</evidence>
<reference evidence="9" key="2">
    <citation type="submission" date="2016-01" db="EMBL/GenBank/DDBJ databases">
        <authorList>
            <person name="Poehlein A."/>
            <person name="Schlien K."/>
            <person name="Gottschalk G."/>
            <person name="Buckel W."/>
            <person name="Daniel R."/>
        </authorList>
    </citation>
    <scope>NUCLEOTIDE SEQUENCE [LARGE SCALE GENOMIC DNA]</scope>
    <source>
        <strain evidence="9">X2</strain>
    </source>
</reference>
<organism evidence="8 10">
    <name type="scientific">Anaerotignum propionicum DSM 1682</name>
    <dbReference type="NCBI Taxonomy" id="991789"/>
    <lineage>
        <taxon>Bacteria</taxon>
        <taxon>Bacillati</taxon>
        <taxon>Bacillota</taxon>
        <taxon>Clostridia</taxon>
        <taxon>Lachnospirales</taxon>
        <taxon>Anaerotignaceae</taxon>
        <taxon>Anaerotignum</taxon>
    </lineage>
</organism>
<dbReference type="PROSITE" id="PS50949">
    <property type="entry name" value="HTH_GNTR"/>
    <property type="match status" value="1"/>
</dbReference>
<dbReference type="Pfam" id="PF00155">
    <property type="entry name" value="Aminotran_1_2"/>
    <property type="match status" value="1"/>
</dbReference>
<proteinExistence type="inferred from homology"/>
<evidence type="ECO:0000256" key="5">
    <source>
        <dbReference type="ARBA" id="ARBA00023163"/>
    </source>
</evidence>
<evidence type="ECO:0000313" key="7">
    <source>
        <dbReference type="EMBL" id="AMJ39737.1"/>
    </source>
</evidence>
<protein>
    <submittedName>
        <fullName evidence="7">2-aminoadipate transaminase</fullName>
        <ecNumber evidence="7">2.6.1.39</ecNumber>
    </submittedName>
    <submittedName>
        <fullName evidence="8">DNA-binding transcriptional regulator, MocR family, contains an aminotransferase domain</fullName>
    </submittedName>
</protein>
<dbReference type="GO" id="GO:0003677">
    <property type="term" value="F:DNA binding"/>
    <property type="evidence" value="ECO:0007669"/>
    <property type="project" value="UniProtKB-KW"/>
</dbReference>
<dbReference type="Gene3D" id="3.40.640.10">
    <property type="entry name" value="Type I PLP-dependent aspartate aminotransferase-like (Major domain)"/>
    <property type="match status" value="1"/>
</dbReference>
<dbReference type="SUPFAM" id="SSF46785">
    <property type="entry name" value="Winged helix' DNA-binding domain"/>
    <property type="match status" value="1"/>
</dbReference>
<dbReference type="CDD" id="cd00609">
    <property type="entry name" value="AAT_like"/>
    <property type="match status" value="1"/>
</dbReference>
<dbReference type="EC" id="2.6.1.39" evidence="7"/>
<dbReference type="Pfam" id="PF00392">
    <property type="entry name" value="GntR"/>
    <property type="match status" value="1"/>
</dbReference>
<dbReference type="RefSeq" id="WP_066046674.1">
    <property type="nucleotide sequence ID" value="NZ_CP014223.1"/>
</dbReference>
<dbReference type="Proteomes" id="UP000184204">
    <property type="component" value="Unassembled WGS sequence"/>
</dbReference>
<dbReference type="InterPro" id="IPR015422">
    <property type="entry name" value="PyrdxlP-dep_Trfase_small"/>
</dbReference>
<evidence type="ECO:0000259" key="6">
    <source>
        <dbReference type="PROSITE" id="PS50949"/>
    </source>
</evidence>
<keyword evidence="4 8" id="KW-0238">DNA-binding</keyword>
<dbReference type="InterPro" id="IPR004839">
    <property type="entry name" value="Aminotransferase_I/II_large"/>
</dbReference>
<dbReference type="Gene3D" id="3.90.1150.10">
    <property type="entry name" value="Aspartate Aminotransferase, domain 1"/>
    <property type="match status" value="1"/>
</dbReference>
<reference evidence="7 9" key="1">
    <citation type="journal article" date="2016" name="Genome Announc.">
        <title>Complete Genome Sequence of the Amino Acid-Fermenting Clostridium propionicum X2 (DSM 1682).</title>
        <authorList>
            <person name="Poehlein A."/>
            <person name="Schlien K."/>
            <person name="Chowdhury N.P."/>
            <person name="Gottschalk G."/>
            <person name="Buckel W."/>
            <person name="Daniel R."/>
        </authorList>
    </citation>
    <scope>NUCLEOTIDE SEQUENCE [LARGE SCALE GENOMIC DNA]</scope>
    <source>
        <strain evidence="7 9">X2</strain>
    </source>
</reference>
<dbReference type="PANTHER" id="PTHR46577">
    <property type="entry name" value="HTH-TYPE TRANSCRIPTIONAL REGULATORY PROTEIN GABR"/>
    <property type="match status" value="1"/>
</dbReference>
<dbReference type="SUPFAM" id="SSF53383">
    <property type="entry name" value="PLP-dependent transferases"/>
    <property type="match status" value="1"/>
</dbReference>
<dbReference type="SMART" id="SM00345">
    <property type="entry name" value="HTH_GNTR"/>
    <property type="match status" value="1"/>
</dbReference>
<dbReference type="KEGG" id="cpro:CPRO_01130"/>
<dbReference type="AlphaFoldDB" id="A0A0X8VBD0"/>
<sequence length="478" mass="53809">MSDTIFHIKLNKEGQTPLYQQLADGLGRLISQGSLAPDSKLPPIRKMAEAYGVNNVTVVTAYKHLESKQMVYSRKGSGTFVSPLPVEAIPSPVAKGNLHSFEVGISFEKAINFANTSLPHELFPVDAFKKAFDEVLEREKGGAFRYMDSMGYQPLREQLCSYIEAYGIKTAPDSVQIISGAQQGIDVISKAMIHFGDVVFVESPTFYGAAGAFLSRGAKLIEIPMENDGMKMSVLEDYLKLYRPRFIYMMAYFQTPTGISYSLEKKRRILELAERYDTYIIEEDDFYDFYYSKEAPVPLKALDYKNRVVYIKSFSKILMPGLRMGLMVLPKKIHQGVMEAKYTTDISTSGFIQKAMEQYFKENGWEEHAKTMRGFGGEKYRHTLSFAKKYLAGRATFSLPNGGVSLWIQLPEGISAEAFCSRMLEKNVILTPGSQFEISGRDSGHVRLSFCGLEDGKIEVGLKRMSETIDNMAMNKMF</sequence>